<feature type="transmembrane region" description="Helical" evidence="5">
    <location>
        <begin position="239"/>
        <end position="260"/>
    </location>
</feature>
<organism evidence="7 8">
    <name type="scientific">Veillonella rodentium</name>
    <dbReference type="NCBI Taxonomy" id="248315"/>
    <lineage>
        <taxon>Bacteria</taxon>
        <taxon>Bacillati</taxon>
        <taxon>Bacillota</taxon>
        <taxon>Negativicutes</taxon>
        <taxon>Veillonellales</taxon>
        <taxon>Veillonellaceae</taxon>
        <taxon>Veillonella</taxon>
    </lineage>
</organism>
<feature type="transmembrane region" description="Helical" evidence="5">
    <location>
        <begin position="394"/>
        <end position="412"/>
    </location>
</feature>
<feature type="transmembrane region" description="Helical" evidence="5">
    <location>
        <begin position="163"/>
        <end position="182"/>
    </location>
</feature>
<feature type="transmembrane region" description="Helical" evidence="5">
    <location>
        <begin position="116"/>
        <end position="134"/>
    </location>
</feature>
<reference evidence="7 8" key="1">
    <citation type="submission" date="2017-06" db="EMBL/GenBank/DDBJ databases">
        <authorList>
            <consortium name="Pathogen Informatics"/>
        </authorList>
    </citation>
    <scope>NUCLEOTIDE SEQUENCE [LARGE SCALE GENOMIC DNA]</scope>
    <source>
        <strain evidence="7 8">NCTC12018</strain>
    </source>
</reference>
<dbReference type="KEGG" id="vrm:44547418_00022"/>
<dbReference type="PANTHER" id="PTHR37422">
    <property type="entry name" value="TEICHURONIC ACID BIOSYNTHESIS PROTEIN TUAE"/>
    <property type="match status" value="1"/>
</dbReference>
<gene>
    <name evidence="7" type="ORF">SAMEA44547418_00022</name>
</gene>
<dbReference type="PANTHER" id="PTHR37422:SF13">
    <property type="entry name" value="LIPOPOLYSACCHARIDE BIOSYNTHESIS PROTEIN PA4999-RELATED"/>
    <property type="match status" value="1"/>
</dbReference>
<keyword evidence="2 5" id="KW-0812">Transmembrane</keyword>
<evidence type="ECO:0000313" key="8">
    <source>
        <dbReference type="Proteomes" id="UP000214973"/>
    </source>
</evidence>
<evidence type="ECO:0000256" key="4">
    <source>
        <dbReference type="ARBA" id="ARBA00023136"/>
    </source>
</evidence>
<feature type="transmembrane region" description="Helical" evidence="5">
    <location>
        <begin position="14"/>
        <end position="43"/>
    </location>
</feature>
<keyword evidence="8" id="KW-1185">Reference proteome</keyword>
<dbReference type="EMBL" id="LT906470">
    <property type="protein sequence ID" value="SNV52185.1"/>
    <property type="molecule type" value="Genomic_DNA"/>
</dbReference>
<feature type="transmembrane region" description="Helical" evidence="5">
    <location>
        <begin position="189"/>
        <end position="210"/>
    </location>
</feature>
<sequence length="446" mass="51060">MNIERLDNIQSSCLLLFTIFLMVSSFNAGYSISLAILIIFELYRYFNIKNKQPMIIRSMMPPKVILKLFGLFFGALLISAVYHGGSTIHSTWKYIYWAFPFIPLFYSYVKDKAELAFFMGSCVALLILSVKGWMQIRDLFLDIQVKLWRVTSMFSAPNDYGQIVEQVLPVVILGSIWVFYKWKTSHEKIYLYSFVVQAVTIILSLIPFIASFSRGAMAGFVGGGLFVIILYSVISIKRYIKYILVIMLSILAVVSGFFALNKVADSNMRSMLPSNTVQASLVSNIPDEFFNHHSDTGTDISRVYDKERLLMWESSYNMWKDHPVLGVGFDQWQQQYEKHYIMDSAEERIVPMPHNNTVYFFSTTGIVGGIAYIVFSIGVLIYFVIQMYKNPQNILLPIMIWMWCAIMVHGQVDSGITNKFVMHILCGTMGLVCGSIKNHPINNNYN</sequence>
<evidence type="ECO:0000256" key="2">
    <source>
        <dbReference type="ARBA" id="ARBA00022692"/>
    </source>
</evidence>
<dbReference type="GO" id="GO:0016874">
    <property type="term" value="F:ligase activity"/>
    <property type="evidence" value="ECO:0007669"/>
    <property type="project" value="UniProtKB-KW"/>
</dbReference>
<accession>A0A239XZF3</accession>
<feature type="transmembrane region" description="Helical" evidence="5">
    <location>
        <begin position="216"/>
        <end position="234"/>
    </location>
</feature>
<keyword evidence="3 5" id="KW-1133">Transmembrane helix</keyword>
<feature type="transmembrane region" description="Helical" evidence="5">
    <location>
        <begin position="64"/>
        <end position="82"/>
    </location>
</feature>
<dbReference type="Proteomes" id="UP000214973">
    <property type="component" value="Chromosome 1"/>
</dbReference>
<evidence type="ECO:0000259" key="6">
    <source>
        <dbReference type="Pfam" id="PF04932"/>
    </source>
</evidence>
<proteinExistence type="predicted"/>
<comment type="subcellular location">
    <subcellularLocation>
        <location evidence="1">Membrane</location>
        <topology evidence="1">Multi-pass membrane protein</topology>
    </subcellularLocation>
</comment>
<feature type="domain" description="O-antigen ligase-related" evidence="6">
    <location>
        <begin position="200"/>
        <end position="373"/>
    </location>
</feature>
<dbReference type="InterPro" id="IPR051533">
    <property type="entry name" value="WaaL-like"/>
</dbReference>
<dbReference type="GO" id="GO:0016020">
    <property type="term" value="C:membrane"/>
    <property type="evidence" value="ECO:0007669"/>
    <property type="project" value="UniProtKB-SubCell"/>
</dbReference>
<feature type="transmembrane region" description="Helical" evidence="5">
    <location>
        <begin position="94"/>
        <end position="109"/>
    </location>
</feature>
<dbReference type="AlphaFoldDB" id="A0A239XZF3"/>
<evidence type="ECO:0000313" key="7">
    <source>
        <dbReference type="EMBL" id="SNV52185.1"/>
    </source>
</evidence>
<keyword evidence="4 5" id="KW-0472">Membrane</keyword>
<dbReference type="InterPro" id="IPR007016">
    <property type="entry name" value="O-antigen_ligase-rel_domated"/>
</dbReference>
<evidence type="ECO:0000256" key="3">
    <source>
        <dbReference type="ARBA" id="ARBA00022989"/>
    </source>
</evidence>
<name>A0A239XZF3_9FIRM</name>
<feature type="transmembrane region" description="Helical" evidence="5">
    <location>
        <begin position="358"/>
        <end position="385"/>
    </location>
</feature>
<evidence type="ECO:0000256" key="1">
    <source>
        <dbReference type="ARBA" id="ARBA00004141"/>
    </source>
</evidence>
<keyword evidence="7" id="KW-0436">Ligase</keyword>
<dbReference type="Pfam" id="PF04932">
    <property type="entry name" value="Wzy_C"/>
    <property type="match status" value="1"/>
</dbReference>
<protein>
    <submittedName>
        <fullName evidence="7">Lipid A core - O-antigen ligase and related enzymes</fullName>
    </submittedName>
</protein>
<evidence type="ECO:0000256" key="5">
    <source>
        <dbReference type="SAM" id="Phobius"/>
    </source>
</evidence>